<dbReference type="KEGG" id="cbd:CBUD_0525"/>
<evidence type="ECO:0000313" key="2">
    <source>
        <dbReference type="EMBL" id="ABS77373.1"/>
    </source>
</evidence>
<name>A9KBI7_COXBN</name>
<proteinExistence type="predicted"/>
<keyword evidence="1" id="KW-0472">Membrane</keyword>
<dbReference type="HOGENOM" id="CLU_2080858_0_0_6"/>
<organism evidence="2 3">
    <name type="scientific">Coxiella burnetii (strain Dugway 5J108-111)</name>
    <dbReference type="NCBI Taxonomy" id="434922"/>
    <lineage>
        <taxon>Bacteria</taxon>
        <taxon>Pseudomonadati</taxon>
        <taxon>Pseudomonadota</taxon>
        <taxon>Gammaproteobacteria</taxon>
        <taxon>Legionellales</taxon>
        <taxon>Coxiellaceae</taxon>
        <taxon>Coxiella</taxon>
    </lineage>
</organism>
<accession>A9KBI7</accession>
<gene>
    <name evidence="2" type="ordered locus">CBUD_0525</name>
</gene>
<dbReference type="EMBL" id="CP000733">
    <property type="protein sequence ID" value="ABS77373.1"/>
    <property type="molecule type" value="Genomic_DNA"/>
</dbReference>
<reference evidence="2 3" key="1">
    <citation type="journal article" date="2009" name="Infect. Immun.">
        <title>Comparative genomics reveal extensive transposon-mediated genomic plasticity and diversity among potential effector proteins within the genus Coxiella.</title>
        <authorList>
            <person name="Beare P.A."/>
            <person name="Unsworth N."/>
            <person name="Andoh M."/>
            <person name="Voth D.E."/>
            <person name="Omsland A."/>
            <person name="Gilk S.D."/>
            <person name="Williams K.P."/>
            <person name="Sobral B.W."/>
            <person name="Kupko J.J.III."/>
            <person name="Porcella S.F."/>
            <person name="Samuel J.E."/>
            <person name="Heinzen R.A."/>
        </authorList>
    </citation>
    <scope>NUCLEOTIDE SEQUENCE [LARGE SCALE GENOMIC DNA]</scope>
    <source>
        <strain evidence="2 3">Dugway 5J108-111</strain>
    </source>
</reference>
<protein>
    <submittedName>
        <fullName evidence="2">Uncharacterized protein</fullName>
    </submittedName>
</protein>
<keyword evidence="1" id="KW-0812">Transmembrane</keyword>
<evidence type="ECO:0000313" key="3">
    <source>
        <dbReference type="Proteomes" id="UP000008555"/>
    </source>
</evidence>
<feature type="transmembrane region" description="Helical" evidence="1">
    <location>
        <begin position="6"/>
        <end position="31"/>
    </location>
</feature>
<sequence>MSHSPSYGVTLLEVLIAWSILSGILLSVLFLQIDEVRHIRHAYYYSVATVQLRSLIERLRANQTSVAREREWRDWNNENKGVLPQGERNYRCERRICHVTVHWRERKIQTLSLVAAV</sequence>
<dbReference type="AlphaFoldDB" id="A9KBI7"/>
<keyword evidence="1" id="KW-1133">Transmembrane helix</keyword>
<dbReference type="Proteomes" id="UP000008555">
    <property type="component" value="Chromosome"/>
</dbReference>
<evidence type="ECO:0000256" key="1">
    <source>
        <dbReference type="SAM" id="Phobius"/>
    </source>
</evidence>
<dbReference type="RefSeq" id="WP_011996611.1">
    <property type="nucleotide sequence ID" value="NC_009727.1"/>
</dbReference>